<evidence type="ECO:0000313" key="1">
    <source>
        <dbReference type="EMBL" id="DAF98287.1"/>
    </source>
</evidence>
<proteinExistence type="predicted"/>
<sequence length="127" mass="14170">MCKECKDYRTKKFGARIGGKGHEAIEVKFTLGELEDITEAITERAMKTKDPENLKLVACFALASSRLMNAHKETTIAEGKYKGFRDAIQDIIDRNDPATALEDLKDVVASNQKVDKLLNDLQEIGIL</sequence>
<protein>
    <submittedName>
        <fullName evidence="1">Uncharacterized protein</fullName>
    </submittedName>
</protein>
<dbReference type="EMBL" id="BK016144">
    <property type="protein sequence ID" value="DAF98287.1"/>
    <property type="molecule type" value="Genomic_DNA"/>
</dbReference>
<organism evidence="1">
    <name type="scientific">Siphoviridae sp. ctaDn21</name>
    <dbReference type="NCBI Taxonomy" id="2825563"/>
    <lineage>
        <taxon>Viruses</taxon>
        <taxon>Duplodnaviria</taxon>
        <taxon>Heunggongvirae</taxon>
        <taxon>Uroviricota</taxon>
        <taxon>Caudoviricetes</taxon>
    </lineage>
</organism>
<reference evidence="1" key="1">
    <citation type="journal article" date="2021" name="Proc. Natl. Acad. Sci. U.S.A.">
        <title>A Catalog of Tens of Thousands of Viruses from Human Metagenomes Reveals Hidden Associations with Chronic Diseases.</title>
        <authorList>
            <person name="Tisza M.J."/>
            <person name="Buck C.B."/>
        </authorList>
    </citation>
    <scope>NUCLEOTIDE SEQUENCE</scope>
    <source>
        <strain evidence="1">CtaDn21</strain>
    </source>
</reference>
<accession>A0A8S5UUY0</accession>
<name>A0A8S5UUY0_9CAUD</name>